<keyword evidence="5" id="KW-0560">Oxidoreductase</keyword>
<dbReference type="Proteomes" id="UP000602442">
    <property type="component" value="Unassembled WGS sequence"/>
</dbReference>
<dbReference type="EMBL" id="JAEANY010000004">
    <property type="protein sequence ID" value="MBH5323469.1"/>
    <property type="molecule type" value="Genomic_DNA"/>
</dbReference>
<evidence type="ECO:0000259" key="6">
    <source>
        <dbReference type="Pfam" id="PF00441"/>
    </source>
</evidence>
<dbReference type="PANTHER" id="PTHR43884">
    <property type="entry name" value="ACYL-COA DEHYDROGENASE"/>
    <property type="match status" value="1"/>
</dbReference>
<reference evidence="9 10" key="1">
    <citation type="submission" date="2020-11" db="EMBL/GenBank/DDBJ databases">
        <title>Erythrobacter sediminis sp. nov., a marine bacterium from a tidal flat of Garorim Bay.</title>
        <authorList>
            <person name="Kim D."/>
            <person name="Yoo Y."/>
            <person name="Kim J.-J."/>
        </authorList>
    </citation>
    <scope>NUCLEOTIDE SEQUENCE [LARGE SCALE GENOMIC DNA]</scope>
    <source>
        <strain evidence="9 10">JGD-13</strain>
    </source>
</reference>
<dbReference type="PROSITE" id="PS00072">
    <property type="entry name" value="ACYL_COA_DH_1"/>
    <property type="match status" value="1"/>
</dbReference>
<proteinExistence type="inferred from homology"/>
<dbReference type="InterPro" id="IPR013786">
    <property type="entry name" value="AcylCoA_DH/ox_N"/>
</dbReference>
<dbReference type="Pfam" id="PF02770">
    <property type="entry name" value="Acyl-CoA_dh_M"/>
    <property type="match status" value="1"/>
</dbReference>
<evidence type="ECO:0000256" key="4">
    <source>
        <dbReference type="ARBA" id="ARBA00022827"/>
    </source>
</evidence>
<protein>
    <submittedName>
        <fullName evidence="9">Acyl-CoA dehydrogenase family protein</fullName>
    </submittedName>
</protein>
<evidence type="ECO:0000256" key="1">
    <source>
        <dbReference type="ARBA" id="ARBA00001974"/>
    </source>
</evidence>
<dbReference type="Pfam" id="PF02771">
    <property type="entry name" value="Acyl-CoA_dh_N"/>
    <property type="match status" value="1"/>
</dbReference>
<dbReference type="InterPro" id="IPR009075">
    <property type="entry name" value="AcylCo_DH/oxidase_C"/>
</dbReference>
<dbReference type="PIRSF" id="PIRSF016578">
    <property type="entry name" value="HsaA"/>
    <property type="match status" value="1"/>
</dbReference>
<feature type="domain" description="Acyl-CoA dehydrogenase/oxidase C-terminal" evidence="6">
    <location>
        <begin position="225"/>
        <end position="374"/>
    </location>
</feature>
<feature type="domain" description="Acyl-CoA dehydrogenase/oxidase N-terminal" evidence="8">
    <location>
        <begin position="4"/>
        <end position="115"/>
    </location>
</feature>
<dbReference type="Pfam" id="PF00441">
    <property type="entry name" value="Acyl-CoA_dh_1"/>
    <property type="match status" value="1"/>
</dbReference>
<evidence type="ECO:0000256" key="5">
    <source>
        <dbReference type="RuleBase" id="RU362125"/>
    </source>
</evidence>
<dbReference type="InterPro" id="IPR036250">
    <property type="entry name" value="AcylCo_DH-like_C"/>
</dbReference>
<dbReference type="InterPro" id="IPR006091">
    <property type="entry name" value="Acyl-CoA_Oxase/DH_mid-dom"/>
</dbReference>
<comment type="caution">
    <text evidence="9">The sequence shown here is derived from an EMBL/GenBank/DDBJ whole genome shotgun (WGS) entry which is preliminary data.</text>
</comment>
<dbReference type="InterPro" id="IPR037069">
    <property type="entry name" value="AcylCoA_DH/ox_N_sf"/>
</dbReference>
<dbReference type="RefSeq" id="WP_197922412.1">
    <property type="nucleotide sequence ID" value="NZ_CAWPTA010000009.1"/>
</dbReference>
<accession>A0ABS0N6K7</accession>
<dbReference type="Gene3D" id="1.20.140.10">
    <property type="entry name" value="Butyryl-CoA Dehydrogenase, subunit A, domain 3"/>
    <property type="match status" value="1"/>
</dbReference>
<dbReference type="Gene3D" id="1.10.540.10">
    <property type="entry name" value="Acyl-CoA dehydrogenase/oxidase, N-terminal domain"/>
    <property type="match status" value="1"/>
</dbReference>
<dbReference type="InterPro" id="IPR046373">
    <property type="entry name" value="Acyl-CoA_Oxase/DH_mid-dom_sf"/>
</dbReference>
<evidence type="ECO:0000313" key="9">
    <source>
        <dbReference type="EMBL" id="MBH5323469.1"/>
    </source>
</evidence>
<organism evidence="9 10">
    <name type="scientific">Aurantiacibacter sediminis</name>
    <dbReference type="NCBI Taxonomy" id="2793064"/>
    <lineage>
        <taxon>Bacteria</taxon>
        <taxon>Pseudomonadati</taxon>
        <taxon>Pseudomonadota</taxon>
        <taxon>Alphaproteobacteria</taxon>
        <taxon>Sphingomonadales</taxon>
        <taxon>Erythrobacteraceae</taxon>
        <taxon>Aurantiacibacter</taxon>
    </lineage>
</organism>
<evidence type="ECO:0000256" key="2">
    <source>
        <dbReference type="ARBA" id="ARBA00009347"/>
    </source>
</evidence>
<keyword evidence="4 5" id="KW-0274">FAD</keyword>
<dbReference type="SUPFAM" id="SSF56645">
    <property type="entry name" value="Acyl-CoA dehydrogenase NM domain-like"/>
    <property type="match status" value="1"/>
</dbReference>
<evidence type="ECO:0000259" key="7">
    <source>
        <dbReference type="Pfam" id="PF02770"/>
    </source>
</evidence>
<feature type="domain" description="Acyl-CoA oxidase/dehydrogenase middle" evidence="7">
    <location>
        <begin position="119"/>
        <end position="213"/>
    </location>
</feature>
<dbReference type="InterPro" id="IPR009100">
    <property type="entry name" value="AcylCoA_DH/oxidase_NM_dom_sf"/>
</dbReference>
<evidence type="ECO:0000313" key="10">
    <source>
        <dbReference type="Proteomes" id="UP000602442"/>
    </source>
</evidence>
<dbReference type="PANTHER" id="PTHR43884:SF12">
    <property type="entry name" value="ISOVALERYL-COA DEHYDROGENASE, MITOCHONDRIAL-RELATED"/>
    <property type="match status" value="1"/>
</dbReference>
<evidence type="ECO:0000256" key="3">
    <source>
        <dbReference type="ARBA" id="ARBA00022630"/>
    </source>
</evidence>
<keyword evidence="10" id="KW-1185">Reference proteome</keyword>
<dbReference type="Gene3D" id="2.40.110.10">
    <property type="entry name" value="Butyryl-CoA Dehydrogenase, subunit A, domain 2"/>
    <property type="match status" value="1"/>
</dbReference>
<gene>
    <name evidence="9" type="ORF">I5L03_12840</name>
</gene>
<evidence type="ECO:0000259" key="8">
    <source>
        <dbReference type="Pfam" id="PF02771"/>
    </source>
</evidence>
<keyword evidence="3 5" id="KW-0285">Flavoprotein</keyword>
<sequence length="375" mass="40353">MAETENITAIRDSAAAFVSAEVWPNIDELDQPEPIPKSIYKKLAEFGFLGCTVPEEYGGSGLSMREYLVVLEELSKGHSAMMLAVTMTSGPISNAILLGGSESQKDILKRMCAGDIKIAFGLSEPEAGSDAQSMRCTAERVDGGWKLNGIKQWITWGAEAEYVLVMAVTDREKRAKGGITAFLVPADTPGFKVASVDVSIGNDLLAELHFNDCVVSDDTIIGGVGNGFKVAMSSLDEGRLGVAAGCIGAAQHALNLSVEYAKNRQTFGKPLASRQAIQWMIADSAVELASCRALYEQCIQKVESEGRATTLSSMVKLTASEMVGRVADRAMQIHGASGMVRSTGIERIYRETRHYRVGEGTSEVQRMIIARELLS</sequence>
<dbReference type="SUPFAM" id="SSF47203">
    <property type="entry name" value="Acyl-CoA dehydrogenase C-terminal domain-like"/>
    <property type="match status" value="1"/>
</dbReference>
<name>A0ABS0N6K7_9SPHN</name>
<dbReference type="InterPro" id="IPR006089">
    <property type="entry name" value="Acyl-CoA_DH_CS"/>
</dbReference>
<comment type="similarity">
    <text evidence="2 5">Belongs to the acyl-CoA dehydrogenase family.</text>
</comment>
<comment type="cofactor">
    <cofactor evidence="1 5">
        <name>FAD</name>
        <dbReference type="ChEBI" id="CHEBI:57692"/>
    </cofactor>
</comment>